<dbReference type="Gene3D" id="1.10.630.10">
    <property type="entry name" value="Cytochrome P450"/>
    <property type="match status" value="1"/>
</dbReference>
<protein>
    <recommendedName>
        <fullName evidence="6">Cytochrome</fullName>
    </recommendedName>
</protein>
<dbReference type="Proteomes" id="UP000248706">
    <property type="component" value="Unassembled WGS sequence"/>
</dbReference>
<dbReference type="EMBL" id="MCIF01000002">
    <property type="protein sequence ID" value="RAQ96322.1"/>
    <property type="molecule type" value="Genomic_DNA"/>
</dbReference>
<evidence type="ECO:0000256" key="2">
    <source>
        <dbReference type="RuleBase" id="RU000461"/>
    </source>
</evidence>
<keyword evidence="2" id="KW-0479">Metal-binding</keyword>
<dbReference type="AlphaFoldDB" id="A0A328VJH4"/>
<proteinExistence type="inferred from homology"/>
<keyword evidence="2" id="KW-0560">Oxidoreductase</keyword>
<dbReference type="PRINTS" id="PR00359">
    <property type="entry name" value="BP450"/>
</dbReference>
<keyword evidence="2" id="KW-0349">Heme</keyword>
<comment type="caution">
    <text evidence="4">The sequence shown here is derived from an EMBL/GenBank/DDBJ whole genome shotgun (WGS) entry which is preliminary data.</text>
</comment>
<keyword evidence="5" id="KW-1185">Reference proteome</keyword>
<keyword evidence="2" id="KW-0408">Iron</keyword>
<organism evidence="4 5">
    <name type="scientific">Thermogemmatispora tikiterensis</name>
    <dbReference type="NCBI Taxonomy" id="1825093"/>
    <lineage>
        <taxon>Bacteria</taxon>
        <taxon>Bacillati</taxon>
        <taxon>Chloroflexota</taxon>
        <taxon>Ktedonobacteria</taxon>
        <taxon>Thermogemmatisporales</taxon>
        <taxon>Thermogemmatisporaceae</taxon>
        <taxon>Thermogemmatispora</taxon>
    </lineage>
</organism>
<comment type="similarity">
    <text evidence="1 2">Belongs to the cytochrome P450 family.</text>
</comment>
<dbReference type="PANTHER" id="PTHR46696">
    <property type="entry name" value="P450, PUTATIVE (EUROFUNG)-RELATED"/>
    <property type="match status" value="1"/>
</dbReference>
<dbReference type="GO" id="GO:0020037">
    <property type="term" value="F:heme binding"/>
    <property type="evidence" value="ECO:0007669"/>
    <property type="project" value="InterPro"/>
</dbReference>
<evidence type="ECO:0000313" key="5">
    <source>
        <dbReference type="Proteomes" id="UP000248706"/>
    </source>
</evidence>
<dbReference type="OrthoDB" id="54272at2"/>
<dbReference type="GO" id="GO:0005506">
    <property type="term" value="F:iron ion binding"/>
    <property type="evidence" value="ECO:0007669"/>
    <property type="project" value="InterPro"/>
</dbReference>
<dbReference type="CDD" id="cd00302">
    <property type="entry name" value="cytochrome_P450"/>
    <property type="match status" value="1"/>
</dbReference>
<dbReference type="GO" id="GO:0016705">
    <property type="term" value="F:oxidoreductase activity, acting on paired donors, with incorporation or reduction of molecular oxygen"/>
    <property type="evidence" value="ECO:0007669"/>
    <property type="project" value="InterPro"/>
</dbReference>
<gene>
    <name evidence="4" type="ORF">A4R35_12320</name>
</gene>
<evidence type="ECO:0008006" key="6">
    <source>
        <dbReference type="Google" id="ProtNLM"/>
    </source>
</evidence>
<dbReference type="PROSITE" id="PS00086">
    <property type="entry name" value="CYTOCHROME_P450"/>
    <property type="match status" value="1"/>
</dbReference>
<dbReference type="RefSeq" id="WP_112429809.1">
    <property type="nucleotide sequence ID" value="NZ_MCIF01000002.1"/>
</dbReference>
<sequence length="441" mass="50649">MENSITAPEREPVSAEQRAWRPWGEEQKTAPCLERAEPALECDQTGVWHVRAFKEARAILRSNAVRQAGFNAEVLTRLPRLMRLPLLFSDGQEHQHQRRQAARFFAPRVVSEQYRKLMEAVSEELIEKLRRRRKVDLSRLTLEMAVRVAAEVVGLTDSLLPGMARRLEAFFRYPIERLSPDPRTWLNFLGLQWAVLRFYWLDVRPAVRARRRQPRQDVISHLLAQGYSPREILTECVTYGAAGMITTREFISVAAWHLLEQPALRQRFLQAPEEERLSLLEEVLRLEPVVGHLYRRTSRELILAGPAGEEQARIPAGALIDLHIYAINADERVVGARPRRLCPGRPLHEERVAPSLMGFGDGAHRCPGAPIALQESDIFLRRLLALPGLRLERPPRLHWNELICGYELRDFIVSRDEEGDFRSRVERERAATGVATAPREP</sequence>
<dbReference type="GO" id="GO:0004497">
    <property type="term" value="F:monooxygenase activity"/>
    <property type="evidence" value="ECO:0007669"/>
    <property type="project" value="UniProtKB-KW"/>
</dbReference>
<dbReference type="PANTHER" id="PTHR46696:SF1">
    <property type="entry name" value="CYTOCHROME P450 YJIB-RELATED"/>
    <property type="match status" value="1"/>
</dbReference>
<dbReference type="InterPro" id="IPR001128">
    <property type="entry name" value="Cyt_P450"/>
</dbReference>
<dbReference type="InterPro" id="IPR002397">
    <property type="entry name" value="Cyt_P450_B"/>
</dbReference>
<evidence type="ECO:0000256" key="3">
    <source>
        <dbReference type="SAM" id="MobiDB-lite"/>
    </source>
</evidence>
<dbReference type="InterPro" id="IPR017972">
    <property type="entry name" value="Cyt_P450_CS"/>
</dbReference>
<keyword evidence="2" id="KW-0503">Monooxygenase</keyword>
<accession>A0A328VJH4</accession>
<name>A0A328VJH4_9CHLR</name>
<feature type="region of interest" description="Disordered" evidence="3">
    <location>
        <begin position="1"/>
        <end position="20"/>
    </location>
</feature>
<dbReference type="SUPFAM" id="SSF48264">
    <property type="entry name" value="Cytochrome P450"/>
    <property type="match status" value="1"/>
</dbReference>
<reference evidence="4 5" key="1">
    <citation type="submission" date="2016-08" db="EMBL/GenBank/DDBJ databases">
        <title>Analysis of Carbohydrate Active Enzymes in Thermogemmatispora T81 Reveals Carbohydrate Degradation Ability.</title>
        <authorList>
            <person name="Tomazini A."/>
            <person name="Lal S."/>
            <person name="Stott M."/>
            <person name="Henrissat B."/>
            <person name="Polikarpov I."/>
            <person name="Sparling R."/>
            <person name="Levin D.B."/>
        </authorList>
    </citation>
    <scope>NUCLEOTIDE SEQUENCE [LARGE SCALE GENOMIC DNA]</scope>
    <source>
        <strain evidence="4 5">T81</strain>
    </source>
</reference>
<dbReference type="InterPro" id="IPR036396">
    <property type="entry name" value="Cyt_P450_sf"/>
</dbReference>
<evidence type="ECO:0000256" key="1">
    <source>
        <dbReference type="ARBA" id="ARBA00010617"/>
    </source>
</evidence>
<dbReference type="Pfam" id="PF00067">
    <property type="entry name" value="p450"/>
    <property type="match status" value="1"/>
</dbReference>
<evidence type="ECO:0000313" key="4">
    <source>
        <dbReference type="EMBL" id="RAQ96322.1"/>
    </source>
</evidence>